<name>A0A418LVP3_9BACT</name>
<dbReference type="Proteomes" id="UP000283523">
    <property type="component" value="Unassembled WGS sequence"/>
</dbReference>
<evidence type="ECO:0000256" key="1">
    <source>
        <dbReference type="SAM" id="Phobius"/>
    </source>
</evidence>
<feature type="transmembrane region" description="Helical" evidence="1">
    <location>
        <begin position="21"/>
        <end position="39"/>
    </location>
</feature>
<keyword evidence="1" id="KW-1133">Transmembrane helix</keyword>
<accession>A0A418LVP3</accession>
<keyword evidence="3" id="KW-1185">Reference proteome</keyword>
<reference evidence="2 3" key="1">
    <citation type="submission" date="2018-08" db="EMBL/GenBank/DDBJ databases">
        <title>Fibrisoma montanum sp. nov., isolated from Danxia mountain soil.</title>
        <authorList>
            <person name="Huang Y."/>
        </authorList>
    </citation>
    <scope>NUCLEOTIDE SEQUENCE [LARGE SCALE GENOMIC DNA]</scope>
    <source>
        <strain evidence="2 3">HYT19</strain>
    </source>
</reference>
<keyword evidence="1" id="KW-0812">Transmembrane</keyword>
<dbReference type="OrthoDB" id="919609at2"/>
<keyword evidence="1" id="KW-0472">Membrane</keyword>
<proteinExistence type="predicted"/>
<evidence type="ECO:0000313" key="3">
    <source>
        <dbReference type="Proteomes" id="UP000283523"/>
    </source>
</evidence>
<protein>
    <submittedName>
        <fullName evidence="2">Uncharacterized protein</fullName>
    </submittedName>
</protein>
<dbReference type="EMBL" id="QXED01000020">
    <property type="protein sequence ID" value="RIV17295.1"/>
    <property type="molecule type" value="Genomic_DNA"/>
</dbReference>
<gene>
    <name evidence="2" type="ORF">DYU11_32490</name>
</gene>
<comment type="caution">
    <text evidence="2">The sequence shown here is derived from an EMBL/GenBank/DDBJ whole genome shotgun (WGS) entry which is preliminary data.</text>
</comment>
<sequence length="429" mass="49458">MCKLVCRIHLQHHRPSSNRSFTVRIGYLLFWLLPALALAQKPVPPAFHPDPKGALGQYRESLTRLRQEHPSRSDLPDLKFFLFGMGDRLKLIYRDGRLLNALTGNIEEQWRVERAVIVPSEYLVHLTLAGETDSLSRTIQIREDENGVWILQPGKRPRLIPGTRSRLSLPTFADKAYGPVLRVLHQEVLINIINGRPVPNFLVYTRPWFRDAALMAMVLRTTDNLHLIRDWIMAIRDPFDRNNRGIAEADNLGQVLFLISLVSDKSHPAVATVLDSVRRFEKNAYIVGKTDYAEHPVFQTKWLKYGLKAMNLPDPYVIPAQYDSYSALVWWAYQDQHVAGKPVDEEAGRKYPYLAWAEDNFYGRSNATEKRGLFGTLDYPLSWEQQASRAHYPSLTVLDRDLVKQKLAFPHTWHAAEMFLLLSRQQLNK</sequence>
<evidence type="ECO:0000313" key="2">
    <source>
        <dbReference type="EMBL" id="RIV17295.1"/>
    </source>
</evidence>
<organism evidence="2 3">
    <name type="scientific">Fibrisoma montanum</name>
    <dbReference type="NCBI Taxonomy" id="2305895"/>
    <lineage>
        <taxon>Bacteria</taxon>
        <taxon>Pseudomonadati</taxon>
        <taxon>Bacteroidota</taxon>
        <taxon>Cytophagia</taxon>
        <taxon>Cytophagales</taxon>
        <taxon>Spirosomataceae</taxon>
        <taxon>Fibrisoma</taxon>
    </lineage>
</organism>
<dbReference type="AlphaFoldDB" id="A0A418LVP3"/>